<comment type="caution">
    <text evidence="5">The sequence shown here is derived from an EMBL/GenBank/DDBJ whole genome shotgun (WGS) entry which is preliminary data.</text>
</comment>
<dbReference type="GO" id="GO:0016308">
    <property type="term" value="F:1-phosphatidylinositol-4-phosphate 5-kinase activity"/>
    <property type="evidence" value="ECO:0007669"/>
    <property type="project" value="UniProtKB-EC"/>
</dbReference>
<dbReference type="SMART" id="SM00330">
    <property type="entry name" value="PIPKc"/>
    <property type="match status" value="1"/>
</dbReference>
<accession>A0AAN9J8B8</accession>
<dbReference type="GO" id="GO:0046854">
    <property type="term" value="P:phosphatidylinositol phosphate biosynthetic process"/>
    <property type="evidence" value="ECO:0007669"/>
    <property type="project" value="TreeGrafter"/>
</dbReference>
<evidence type="ECO:0000313" key="6">
    <source>
        <dbReference type="Proteomes" id="UP001359559"/>
    </source>
</evidence>
<dbReference type="PANTHER" id="PTHR23086:SF29">
    <property type="entry name" value="PHOSPHATIDYLINOSITOL 4-PHOSPHATE 5-KINASE 4"/>
    <property type="match status" value="1"/>
</dbReference>
<dbReference type="EMBL" id="JAYKXN010000004">
    <property type="protein sequence ID" value="KAK7294067.1"/>
    <property type="molecule type" value="Genomic_DNA"/>
</dbReference>
<keyword evidence="6" id="KW-1185">Reference proteome</keyword>
<dbReference type="InterPro" id="IPR023610">
    <property type="entry name" value="PInositol-4/5-P-5/4-kinase"/>
</dbReference>
<reference evidence="5 6" key="1">
    <citation type="submission" date="2024-01" db="EMBL/GenBank/DDBJ databases">
        <title>The genomes of 5 underutilized Papilionoideae crops provide insights into root nodulation and disease resistance.</title>
        <authorList>
            <person name="Yuan L."/>
        </authorList>
    </citation>
    <scope>NUCLEOTIDE SEQUENCE [LARGE SCALE GENOMIC DNA]</scope>
    <source>
        <strain evidence="5">LY-2023</strain>
        <tissue evidence="5">Leaf</tissue>
    </source>
</reference>
<sequence length="162" mass="18297">MTSICGNEALRELSSPGKSGSFFYLSNDDRYMIKTMKKVEAKALLRMMPAYYNHFRAFENALVTKFYGLHYVKLTGPAKKKLSILIISKVPVALSKIQEADKTNRDLKTDVEALGTQRSKLLNENAELNQLDVAGKVEAELSQTLEGLKAEKDSWAMEKRQF</sequence>
<feature type="coiled-coil region" evidence="3">
    <location>
        <begin position="97"/>
        <end position="131"/>
    </location>
</feature>
<dbReference type="PANTHER" id="PTHR23086">
    <property type="entry name" value="PHOSPHATIDYLINOSITOL-4-PHOSPHATE 5-KINASE"/>
    <property type="match status" value="1"/>
</dbReference>
<evidence type="ECO:0000256" key="1">
    <source>
        <dbReference type="ARBA" id="ARBA00012172"/>
    </source>
</evidence>
<feature type="domain" description="PIPK" evidence="4">
    <location>
        <begin position="1"/>
        <end position="162"/>
    </location>
</feature>
<evidence type="ECO:0000256" key="2">
    <source>
        <dbReference type="PROSITE-ProRule" id="PRU00781"/>
    </source>
</evidence>
<proteinExistence type="predicted"/>
<dbReference type="InterPro" id="IPR027484">
    <property type="entry name" value="PInositol-4-P-5-kinase_N"/>
</dbReference>
<evidence type="ECO:0000256" key="3">
    <source>
        <dbReference type="SAM" id="Coils"/>
    </source>
</evidence>
<keyword evidence="3" id="KW-0175">Coiled coil</keyword>
<dbReference type="Pfam" id="PF01504">
    <property type="entry name" value="PIP5K"/>
    <property type="match status" value="1"/>
</dbReference>
<keyword evidence="2" id="KW-0067">ATP-binding</keyword>
<keyword evidence="2" id="KW-0547">Nucleotide-binding</keyword>
<dbReference type="AlphaFoldDB" id="A0AAN9J8B8"/>
<keyword evidence="2" id="KW-0418">Kinase</keyword>
<dbReference type="GO" id="GO:0005524">
    <property type="term" value="F:ATP binding"/>
    <property type="evidence" value="ECO:0007669"/>
    <property type="project" value="UniProtKB-UniRule"/>
</dbReference>
<dbReference type="Gene3D" id="3.30.800.10">
    <property type="entry name" value="Phosphatidylinositol Phosphate Kinase II Beta"/>
    <property type="match status" value="1"/>
</dbReference>
<evidence type="ECO:0000259" key="4">
    <source>
        <dbReference type="PROSITE" id="PS51455"/>
    </source>
</evidence>
<name>A0AAN9J8B8_CLITE</name>
<protein>
    <recommendedName>
        <fullName evidence="1">1-phosphatidylinositol-4-phosphate 5-kinase</fullName>
        <ecNumber evidence="1">2.7.1.68</ecNumber>
    </recommendedName>
</protein>
<dbReference type="EC" id="2.7.1.68" evidence="1"/>
<dbReference type="PROSITE" id="PS51455">
    <property type="entry name" value="PIPK"/>
    <property type="match status" value="1"/>
</dbReference>
<dbReference type="InterPro" id="IPR002498">
    <property type="entry name" value="PInositol-4-P-4/5-kinase_core"/>
</dbReference>
<dbReference type="GO" id="GO:0005886">
    <property type="term" value="C:plasma membrane"/>
    <property type="evidence" value="ECO:0007669"/>
    <property type="project" value="TreeGrafter"/>
</dbReference>
<gene>
    <name evidence="5" type="ORF">RJT34_16950</name>
</gene>
<evidence type="ECO:0000313" key="5">
    <source>
        <dbReference type="EMBL" id="KAK7294067.1"/>
    </source>
</evidence>
<keyword evidence="2" id="KW-0808">Transferase</keyword>
<organism evidence="5 6">
    <name type="scientific">Clitoria ternatea</name>
    <name type="common">Butterfly pea</name>
    <dbReference type="NCBI Taxonomy" id="43366"/>
    <lineage>
        <taxon>Eukaryota</taxon>
        <taxon>Viridiplantae</taxon>
        <taxon>Streptophyta</taxon>
        <taxon>Embryophyta</taxon>
        <taxon>Tracheophyta</taxon>
        <taxon>Spermatophyta</taxon>
        <taxon>Magnoliopsida</taxon>
        <taxon>eudicotyledons</taxon>
        <taxon>Gunneridae</taxon>
        <taxon>Pentapetalae</taxon>
        <taxon>rosids</taxon>
        <taxon>fabids</taxon>
        <taxon>Fabales</taxon>
        <taxon>Fabaceae</taxon>
        <taxon>Papilionoideae</taxon>
        <taxon>50 kb inversion clade</taxon>
        <taxon>NPAAA clade</taxon>
        <taxon>indigoferoid/millettioid clade</taxon>
        <taxon>Phaseoleae</taxon>
        <taxon>Clitoria</taxon>
    </lineage>
</organism>
<dbReference type="Proteomes" id="UP001359559">
    <property type="component" value="Unassembled WGS sequence"/>
</dbReference>
<dbReference type="SUPFAM" id="SSF56104">
    <property type="entry name" value="SAICAR synthase-like"/>
    <property type="match status" value="1"/>
</dbReference>